<protein>
    <recommendedName>
        <fullName evidence="3">DUF35 domain-containing protein</fullName>
    </recommendedName>
</protein>
<dbReference type="KEGG" id="vei:Veis_3869"/>
<dbReference type="STRING" id="391735.Veis_3869"/>
<accession>A1WPM0</accession>
<keyword evidence="2" id="KW-1185">Reference proteome</keyword>
<dbReference type="HOGENOM" id="CLU_1916196_0_0_4"/>
<evidence type="ECO:0000313" key="2">
    <source>
        <dbReference type="Proteomes" id="UP000000374"/>
    </source>
</evidence>
<dbReference type="SUPFAM" id="SSF50249">
    <property type="entry name" value="Nucleic acid-binding proteins"/>
    <property type="match status" value="1"/>
</dbReference>
<dbReference type="Proteomes" id="UP000000374">
    <property type="component" value="Chromosome"/>
</dbReference>
<gene>
    <name evidence="1" type="ordered locus">Veis_3869</name>
</gene>
<proteinExistence type="predicted"/>
<sequence length="132" mass="13947">MTISTRTSPTPEAPQLQLALCARCSGLSFPPQVPGCHHCGAPASELHMQDYEGPLRLLNFVTVHATLTPGLPVPAVIGEVALAPDLVEEVLIDVGSEDELRLGMALEPVWQPGKAQSDGTWVFRAPAAEVAS</sequence>
<name>A1WPM0_VEREI</name>
<evidence type="ECO:0008006" key="3">
    <source>
        <dbReference type="Google" id="ProtNLM"/>
    </source>
</evidence>
<reference evidence="2" key="1">
    <citation type="submission" date="2006-12" db="EMBL/GenBank/DDBJ databases">
        <title>Complete sequence of chromosome 1 of Verminephrobacter eiseniae EF01-2.</title>
        <authorList>
            <person name="Copeland A."/>
            <person name="Lucas S."/>
            <person name="Lapidus A."/>
            <person name="Barry K."/>
            <person name="Detter J.C."/>
            <person name="Glavina del Rio T."/>
            <person name="Dalin E."/>
            <person name="Tice H."/>
            <person name="Pitluck S."/>
            <person name="Chertkov O."/>
            <person name="Brettin T."/>
            <person name="Bruce D."/>
            <person name="Han C."/>
            <person name="Tapia R."/>
            <person name="Gilna P."/>
            <person name="Schmutz J."/>
            <person name="Larimer F."/>
            <person name="Land M."/>
            <person name="Hauser L."/>
            <person name="Kyrpides N."/>
            <person name="Kim E."/>
            <person name="Stahl D."/>
            <person name="Richardson P."/>
        </authorList>
    </citation>
    <scope>NUCLEOTIDE SEQUENCE [LARGE SCALE GENOMIC DNA]</scope>
    <source>
        <strain evidence="2">EF01-2</strain>
    </source>
</reference>
<dbReference type="eggNOG" id="COG1545">
    <property type="taxonomic scope" value="Bacteria"/>
</dbReference>
<dbReference type="EMBL" id="CP000542">
    <property type="protein sequence ID" value="ABM59577.1"/>
    <property type="molecule type" value="Genomic_DNA"/>
</dbReference>
<evidence type="ECO:0000313" key="1">
    <source>
        <dbReference type="EMBL" id="ABM59577.1"/>
    </source>
</evidence>
<dbReference type="InterPro" id="IPR012340">
    <property type="entry name" value="NA-bd_OB-fold"/>
</dbReference>
<dbReference type="AlphaFoldDB" id="A1WPM0"/>
<organism evidence="1 2">
    <name type="scientific">Verminephrobacter eiseniae (strain EF01-2)</name>
    <dbReference type="NCBI Taxonomy" id="391735"/>
    <lineage>
        <taxon>Bacteria</taxon>
        <taxon>Pseudomonadati</taxon>
        <taxon>Pseudomonadota</taxon>
        <taxon>Betaproteobacteria</taxon>
        <taxon>Burkholderiales</taxon>
        <taxon>Comamonadaceae</taxon>
        <taxon>Verminephrobacter</taxon>
    </lineage>
</organism>